<dbReference type="SMART" id="SM00298">
    <property type="entry name" value="CHROMO"/>
    <property type="match status" value="1"/>
</dbReference>
<feature type="compositionally biased region" description="Basic and acidic residues" evidence="2">
    <location>
        <begin position="275"/>
        <end position="287"/>
    </location>
</feature>
<comment type="caution">
    <text evidence="4">The sequence shown here is derived from an EMBL/GenBank/DDBJ whole genome shotgun (WGS) entry which is preliminary data.</text>
</comment>
<dbReference type="PANTHER" id="PTHR10910:SF62">
    <property type="entry name" value="AT07585P-RELATED"/>
    <property type="match status" value="1"/>
</dbReference>
<evidence type="ECO:0000313" key="5">
    <source>
        <dbReference type="Proteomes" id="UP000326759"/>
    </source>
</evidence>
<dbReference type="SUPFAM" id="SSF54160">
    <property type="entry name" value="Chromo domain-like"/>
    <property type="match status" value="1"/>
</dbReference>
<dbReference type="GO" id="GO:0008251">
    <property type="term" value="F:tRNA-specific adenosine deaminase activity"/>
    <property type="evidence" value="ECO:0007669"/>
    <property type="project" value="TreeGrafter"/>
</dbReference>
<evidence type="ECO:0000256" key="2">
    <source>
        <dbReference type="SAM" id="MobiDB-lite"/>
    </source>
</evidence>
<feature type="compositionally biased region" description="Acidic residues" evidence="2">
    <location>
        <begin position="107"/>
        <end position="117"/>
    </location>
</feature>
<dbReference type="InterPro" id="IPR025995">
    <property type="entry name" value="Tudor-knot"/>
</dbReference>
<dbReference type="Gene3D" id="2.30.30.140">
    <property type="match status" value="1"/>
</dbReference>
<dbReference type="AlphaFoldDB" id="A0A5N5SRA6"/>
<dbReference type="GO" id="GO:0006396">
    <property type="term" value="P:RNA processing"/>
    <property type="evidence" value="ECO:0007669"/>
    <property type="project" value="TreeGrafter"/>
</dbReference>
<dbReference type="EMBL" id="SEYY01021113">
    <property type="protein sequence ID" value="KAB7496683.1"/>
    <property type="molecule type" value="Genomic_DNA"/>
</dbReference>
<evidence type="ECO:0000313" key="4">
    <source>
        <dbReference type="EMBL" id="KAB7496683.1"/>
    </source>
</evidence>
<reference evidence="4 5" key="1">
    <citation type="journal article" date="2019" name="PLoS Biol.">
        <title>Sex chromosomes control vertical transmission of feminizing Wolbachia symbionts in an isopod.</title>
        <authorList>
            <person name="Becking T."/>
            <person name="Chebbi M.A."/>
            <person name="Giraud I."/>
            <person name="Moumen B."/>
            <person name="Laverre T."/>
            <person name="Caubet Y."/>
            <person name="Peccoud J."/>
            <person name="Gilbert C."/>
            <person name="Cordaux R."/>
        </authorList>
    </citation>
    <scope>NUCLEOTIDE SEQUENCE [LARGE SCALE GENOMIC DNA]</scope>
    <source>
        <strain evidence="4">ANa2</strain>
        <tissue evidence="4">Whole body excluding digestive tract and cuticle</tissue>
    </source>
</reference>
<dbReference type="GO" id="GO:0003725">
    <property type="term" value="F:double-stranded RNA binding"/>
    <property type="evidence" value="ECO:0007669"/>
    <property type="project" value="TreeGrafter"/>
</dbReference>
<dbReference type="GO" id="GO:0005730">
    <property type="term" value="C:nucleolus"/>
    <property type="evidence" value="ECO:0007669"/>
    <property type="project" value="TreeGrafter"/>
</dbReference>
<dbReference type="InterPro" id="IPR016197">
    <property type="entry name" value="Chromo-like_dom_sf"/>
</dbReference>
<accession>A0A5N5SRA6</accession>
<dbReference type="OrthoDB" id="6705619at2759"/>
<dbReference type="GO" id="GO:0005694">
    <property type="term" value="C:chromosome"/>
    <property type="evidence" value="ECO:0007669"/>
    <property type="project" value="UniProtKB-ARBA"/>
</dbReference>
<dbReference type="PANTHER" id="PTHR10910">
    <property type="entry name" value="EUKARYOTE SPECIFIC DSRNA BINDING PROTEIN"/>
    <property type="match status" value="1"/>
</dbReference>
<proteinExistence type="predicted"/>
<feature type="domain" description="DRBM" evidence="3">
    <location>
        <begin position="164"/>
        <end position="227"/>
    </location>
</feature>
<protein>
    <submittedName>
        <fullName evidence="4">Double-stranded RNA-specific editase 1</fullName>
    </submittedName>
</protein>
<evidence type="ECO:0000259" key="3">
    <source>
        <dbReference type="PROSITE" id="PS50137"/>
    </source>
</evidence>
<sequence length="569" mass="65319">GTPIPKWESVDSRETEEEDCYDEITISSGKELRVEQPKVASSFDTTTISTTITTTTATSEECSFVPASMLVNSHDVAFNEKKKDLEKMASELIKTNKSEGFKKSEGGEDDDYEEGEASDNSVTSSDNYKQIKEMIVIKSEVENSSKDDASIIERRKLGTIRSKNPISALNELYLRLEYKEICKSSLPHDPTFTIALELNSQHFEISGRSKKHTKHLTAESTLKYLVQFRIENEVVQALGSNCPKKVEFVGDSSTCNIGSSPEFKESVQRASFNKQGKDGSGRSKEQKATPSQTVKNPIMLLNELRKGVEYKTLEESSDLQCFEGTCSKKKLSKAVAAKEVLSKLFGVIIPSPMDLQYVPLTSHLNFHIPKNLVDKIVKSVCEKLFFLTSEKSTPALRKIQQTRQYKCRRKGKVRTRRYQVAEIIQRRYNDIEQQHEYYVHYQGLNRRLDEWVTKESLKLIILTKQGSKKLEFSCLLWIFYRNDKTINYEKFKVLKMKRKKKNLYLLFQSDMNICWKMIDLSDLYHRGSTSLTGSDVLNDQTAGRKITRNQKRKHDEINHIQKVHIPKNF</sequence>
<dbReference type="GO" id="GO:0005737">
    <property type="term" value="C:cytoplasm"/>
    <property type="evidence" value="ECO:0007669"/>
    <property type="project" value="TreeGrafter"/>
</dbReference>
<dbReference type="SMART" id="SM00358">
    <property type="entry name" value="DSRM"/>
    <property type="match status" value="2"/>
</dbReference>
<dbReference type="Pfam" id="PF11717">
    <property type="entry name" value="Tudor-knot"/>
    <property type="match status" value="1"/>
</dbReference>
<evidence type="ECO:0000256" key="1">
    <source>
        <dbReference type="PROSITE-ProRule" id="PRU00266"/>
    </source>
</evidence>
<dbReference type="GO" id="GO:0006382">
    <property type="term" value="P:adenosine to inosine editing"/>
    <property type="evidence" value="ECO:0007669"/>
    <property type="project" value="TreeGrafter"/>
</dbReference>
<feature type="region of interest" description="Disordered" evidence="2">
    <location>
        <begin position="99"/>
        <end position="124"/>
    </location>
</feature>
<keyword evidence="1" id="KW-0694">RNA-binding</keyword>
<organism evidence="4 5">
    <name type="scientific">Armadillidium nasatum</name>
    <dbReference type="NCBI Taxonomy" id="96803"/>
    <lineage>
        <taxon>Eukaryota</taxon>
        <taxon>Metazoa</taxon>
        <taxon>Ecdysozoa</taxon>
        <taxon>Arthropoda</taxon>
        <taxon>Crustacea</taxon>
        <taxon>Multicrustacea</taxon>
        <taxon>Malacostraca</taxon>
        <taxon>Eumalacostraca</taxon>
        <taxon>Peracarida</taxon>
        <taxon>Isopoda</taxon>
        <taxon>Oniscidea</taxon>
        <taxon>Crinocheta</taxon>
        <taxon>Armadillidiidae</taxon>
        <taxon>Armadillidium</taxon>
    </lineage>
</organism>
<dbReference type="Proteomes" id="UP000326759">
    <property type="component" value="Unassembled WGS sequence"/>
</dbReference>
<gene>
    <name evidence="4" type="primary">Adarb1_0</name>
    <name evidence="4" type="ORF">Anas_09081</name>
</gene>
<dbReference type="GO" id="GO:0003726">
    <property type="term" value="F:double-stranded RNA adenosine deaminase activity"/>
    <property type="evidence" value="ECO:0007669"/>
    <property type="project" value="TreeGrafter"/>
</dbReference>
<keyword evidence="5" id="KW-1185">Reference proteome</keyword>
<dbReference type="InterPro" id="IPR000953">
    <property type="entry name" value="Chromo/chromo_shadow_dom"/>
</dbReference>
<feature type="non-terminal residue" evidence="4">
    <location>
        <position position="1"/>
    </location>
</feature>
<feature type="region of interest" description="Disordered" evidence="2">
    <location>
        <begin position="1"/>
        <end position="28"/>
    </location>
</feature>
<dbReference type="InterPro" id="IPR014720">
    <property type="entry name" value="dsRBD_dom"/>
</dbReference>
<feature type="non-terminal residue" evidence="4">
    <location>
        <position position="569"/>
    </location>
</feature>
<dbReference type="SUPFAM" id="SSF54768">
    <property type="entry name" value="dsRNA-binding domain-like"/>
    <property type="match status" value="2"/>
</dbReference>
<feature type="region of interest" description="Disordered" evidence="2">
    <location>
        <begin position="268"/>
        <end position="292"/>
    </location>
</feature>
<dbReference type="Gene3D" id="3.30.160.20">
    <property type="match status" value="2"/>
</dbReference>
<dbReference type="PROSITE" id="PS50137">
    <property type="entry name" value="DS_RBD"/>
    <property type="match status" value="1"/>
</dbReference>
<name>A0A5N5SRA6_9CRUS</name>